<evidence type="ECO:0000313" key="1">
    <source>
        <dbReference type="EMBL" id="MCI85790.1"/>
    </source>
</evidence>
<dbReference type="EMBL" id="LXQA011123908">
    <property type="protein sequence ID" value="MCI85790.1"/>
    <property type="molecule type" value="Genomic_DNA"/>
</dbReference>
<comment type="caution">
    <text evidence="1">The sequence shown here is derived from an EMBL/GenBank/DDBJ whole genome shotgun (WGS) entry which is preliminary data.</text>
</comment>
<keyword evidence="2" id="KW-1185">Reference proteome</keyword>
<accession>A0A392VHD1</accession>
<evidence type="ECO:0000313" key="2">
    <source>
        <dbReference type="Proteomes" id="UP000265520"/>
    </source>
</evidence>
<organism evidence="1 2">
    <name type="scientific">Trifolium medium</name>
    <dbReference type="NCBI Taxonomy" id="97028"/>
    <lineage>
        <taxon>Eukaryota</taxon>
        <taxon>Viridiplantae</taxon>
        <taxon>Streptophyta</taxon>
        <taxon>Embryophyta</taxon>
        <taxon>Tracheophyta</taxon>
        <taxon>Spermatophyta</taxon>
        <taxon>Magnoliopsida</taxon>
        <taxon>eudicotyledons</taxon>
        <taxon>Gunneridae</taxon>
        <taxon>Pentapetalae</taxon>
        <taxon>rosids</taxon>
        <taxon>fabids</taxon>
        <taxon>Fabales</taxon>
        <taxon>Fabaceae</taxon>
        <taxon>Papilionoideae</taxon>
        <taxon>50 kb inversion clade</taxon>
        <taxon>NPAAA clade</taxon>
        <taxon>Hologalegina</taxon>
        <taxon>IRL clade</taxon>
        <taxon>Trifolieae</taxon>
        <taxon>Trifolium</taxon>
    </lineage>
</organism>
<reference evidence="1 2" key="1">
    <citation type="journal article" date="2018" name="Front. Plant Sci.">
        <title>Red Clover (Trifolium pratense) and Zigzag Clover (T. medium) - A Picture of Genomic Similarities and Differences.</title>
        <authorList>
            <person name="Dluhosova J."/>
            <person name="Istvanek J."/>
            <person name="Nedelnik J."/>
            <person name="Repkova J."/>
        </authorList>
    </citation>
    <scope>NUCLEOTIDE SEQUENCE [LARGE SCALE GENOMIC DNA]</scope>
    <source>
        <strain evidence="2">cv. 10/8</strain>
        <tissue evidence="1">Leaf</tissue>
    </source>
</reference>
<evidence type="ECO:0008006" key="3">
    <source>
        <dbReference type="Google" id="ProtNLM"/>
    </source>
</evidence>
<sequence>MRCPDEHKVLLGGYVLHDEADHWWGYAKQRLEADGAIGAVITWARFKREFLTKY</sequence>
<dbReference type="AlphaFoldDB" id="A0A392VHD1"/>
<protein>
    <recommendedName>
        <fullName evidence="3">Retrotransposon gag domain-containing protein</fullName>
    </recommendedName>
</protein>
<proteinExistence type="predicted"/>
<dbReference type="Proteomes" id="UP000265520">
    <property type="component" value="Unassembled WGS sequence"/>
</dbReference>
<name>A0A392VHD1_9FABA</name>
<feature type="non-terminal residue" evidence="1">
    <location>
        <position position="54"/>
    </location>
</feature>